<reference evidence="8 9" key="1">
    <citation type="submission" date="2020-03" db="EMBL/GenBank/DDBJ databases">
        <title>WGS of actinomycetes isolated from Thailand.</title>
        <authorList>
            <person name="Thawai C."/>
        </authorList>
    </citation>
    <scope>NUCLEOTIDE SEQUENCE [LARGE SCALE GENOMIC DNA]</scope>
    <source>
        <strain evidence="8 9">PLAI 1-29</strain>
    </source>
</reference>
<evidence type="ECO:0000313" key="9">
    <source>
        <dbReference type="Proteomes" id="UP000695264"/>
    </source>
</evidence>
<feature type="transmembrane region" description="Helical" evidence="6">
    <location>
        <begin position="543"/>
        <end position="564"/>
    </location>
</feature>
<evidence type="ECO:0000256" key="2">
    <source>
        <dbReference type="ARBA" id="ARBA00022692"/>
    </source>
</evidence>
<dbReference type="EMBL" id="JAATEN010000010">
    <property type="protein sequence ID" value="NJQ01799.1"/>
    <property type="molecule type" value="Genomic_DNA"/>
</dbReference>
<dbReference type="Proteomes" id="UP000695264">
    <property type="component" value="Unassembled WGS sequence"/>
</dbReference>
<proteinExistence type="predicted"/>
<evidence type="ECO:0000256" key="3">
    <source>
        <dbReference type="ARBA" id="ARBA00022989"/>
    </source>
</evidence>
<evidence type="ECO:0000256" key="4">
    <source>
        <dbReference type="ARBA" id="ARBA00023136"/>
    </source>
</evidence>
<dbReference type="InterPro" id="IPR020846">
    <property type="entry name" value="MFS_dom"/>
</dbReference>
<keyword evidence="3 6" id="KW-1133">Transmembrane helix</keyword>
<dbReference type="SUPFAM" id="SSF103473">
    <property type="entry name" value="MFS general substrate transporter"/>
    <property type="match status" value="1"/>
</dbReference>
<organism evidence="8 9">
    <name type="scientific">Streptomyces zingiberis</name>
    <dbReference type="NCBI Taxonomy" id="2053010"/>
    <lineage>
        <taxon>Bacteria</taxon>
        <taxon>Bacillati</taxon>
        <taxon>Actinomycetota</taxon>
        <taxon>Actinomycetes</taxon>
        <taxon>Kitasatosporales</taxon>
        <taxon>Streptomycetaceae</taxon>
        <taxon>Streptomyces</taxon>
    </lineage>
</organism>
<sequence>MTVPEPREAAAPTDLTGGAPDPIDRTDRTDPTDPTGPSRSPARSAGATAAAEGGKATVTAASVTPASVAAGAPSAAGTAGTVAGPRAAAVERAPSPPGKAEAPPRSIWRRPFRGLTLGIISVVSLVAFEASAVHTAMPVAAHALDGIPLYAYAFSGYFTASLFAMALSGEWCDRSGPLTPLFTGVATFGGGLVISGAAQDMWTFVGGRAVQGAGGGLVIVALYVVVGRAYPERLRPAVMASFSAAWVVPVLVGPVVSGTVTQQLGWRWVFLGIPVLVLLPLTVMLPALRRLPRPAGGTVNRRRVLLALGVAAGAGLLQYAGQDRTPAALLPAAAGLALLVPCVLRLLPRGTFRAGHGLPAVVLLRGVAAGSFLGAETFVPLMLVTERGLSVTLAGLALTGGGLTWALGSYAQSRARLEPHRERLMQVGMGLMAVAIAGPALALLDGLPGWAPWTLVAVSWAVGGFGMGLTISSASVLLLRLSRPEEAGTNSASLQVSDALGNIVLVGLSGILFVSLGGGAVAAGAHTAGVATGGAGAAGGHGAAFTAVYLAMGAVALTGAWIATRLSPRAAEARTG</sequence>
<dbReference type="RefSeq" id="WP_168102434.1">
    <property type="nucleotide sequence ID" value="NZ_JAATEN010000010.1"/>
</dbReference>
<feature type="transmembrane region" description="Helical" evidence="6">
    <location>
        <begin position="423"/>
        <end position="444"/>
    </location>
</feature>
<keyword evidence="2 6" id="KW-0812">Transmembrane</keyword>
<accession>A0ABX1BVQ6</accession>
<evidence type="ECO:0000259" key="7">
    <source>
        <dbReference type="PROSITE" id="PS50850"/>
    </source>
</evidence>
<feature type="transmembrane region" description="Helical" evidence="6">
    <location>
        <begin position="389"/>
        <end position="411"/>
    </location>
</feature>
<feature type="compositionally biased region" description="Basic and acidic residues" evidence="5">
    <location>
        <begin position="22"/>
        <end position="31"/>
    </location>
</feature>
<name>A0ABX1BVQ6_9ACTN</name>
<dbReference type="Gene3D" id="1.20.1250.20">
    <property type="entry name" value="MFS general substrate transporter like domains"/>
    <property type="match status" value="1"/>
</dbReference>
<keyword evidence="4 6" id="KW-0472">Membrane</keyword>
<dbReference type="PROSITE" id="PS50850">
    <property type="entry name" value="MFS"/>
    <property type="match status" value="1"/>
</dbReference>
<dbReference type="PANTHER" id="PTHR23501:SF154">
    <property type="entry name" value="MULTIDRUG-EFFLUX TRANSPORTER RV1634-RELATED"/>
    <property type="match status" value="1"/>
</dbReference>
<feature type="domain" description="Major facilitator superfamily (MFS) profile" evidence="7">
    <location>
        <begin position="115"/>
        <end position="571"/>
    </location>
</feature>
<feature type="transmembrane region" description="Helical" evidence="6">
    <location>
        <begin position="450"/>
        <end position="479"/>
    </location>
</feature>
<comment type="subcellular location">
    <subcellularLocation>
        <location evidence="1">Cell membrane</location>
        <topology evidence="1">Multi-pass membrane protein</topology>
    </subcellularLocation>
</comment>
<feature type="transmembrane region" description="Helical" evidence="6">
    <location>
        <begin position="327"/>
        <end position="348"/>
    </location>
</feature>
<feature type="transmembrane region" description="Helical" evidence="6">
    <location>
        <begin position="360"/>
        <end position="383"/>
    </location>
</feature>
<feature type="transmembrane region" description="Helical" evidence="6">
    <location>
        <begin position="268"/>
        <end position="288"/>
    </location>
</feature>
<evidence type="ECO:0000256" key="6">
    <source>
        <dbReference type="SAM" id="Phobius"/>
    </source>
</evidence>
<feature type="transmembrane region" description="Helical" evidence="6">
    <location>
        <begin position="237"/>
        <end position="256"/>
    </location>
</feature>
<feature type="transmembrane region" description="Helical" evidence="6">
    <location>
        <begin position="179"/>
        <end position="198"/>
    </location>
</feature>
<feature type="transmembrane region" description="Helical" evidence="6">
    <location>
        <begin position="500"/>
        <end position="523"/>
    </location>
</feature>
<evidence type="ECO:0000256" key="5">
    <source>
        <dbReference type="SAM" id="MobiDB-lite"/>
    </source>
</evidence>
<evidence type="ECO:0000256" key="1">
    <source>
        <dbReference type="ARBA" id="ARBA00004651"/>
    </source>
</evidence>
<feature type="transmembrane region" description="Helical" evidence="6">
    <location>
        <begin position="115"/>
        <end position="137"/>
    </location>
</feature>
<dbReference type="InterPro" id="IPR036259">
    <property type="entry name" value="MFS_trans_sf"/>
</dbReference>
<protein>
    <submittedName>
        <fullName evidence="8">MFS transporter</fullName>
    </submittedName>
</protein>
<feature type="transmembrane region" description="Helical" evidence="6">
    <location>
        <begin position="149"/>
        <end position="167"/>
    </location>
</feature>
<feature type="compositionally biased region" description="Low complexity" evidence="5">
    <location>
        <begin position="32"/>
        <end position="55"/>
    </location>
</feature>
<dbReference type="InterPro" id="IPR011701">
    <property type="entry name" value="MFS"/>
</dbReference>
<feature type="transmembrane region" description="Helical" evidence="6">
    <location>
        <begin position="304"/>
        <end position="321"/>
    </location>
</feature>
<gene>
    <name evidence="8" type="ORF">HCK00_14975</name>
</gene>
<feature type="transmembrane region" description="Helical" evidence="6">
    <location>
        <begin position="210"/>
        <end position="230"/>
    </location>
</feature>
<feature type="compositionally biased region" description="Low complexity" evidence="5">
    <location>
        <begin position="71"/>
        <end position="90"/>
    </location>
</feature>
<dbReference type="Pfam" id="PF07690">
    <property type="entry name" value="MFS_1"/>
    <property type="match status" value="1"/>
</dbReference>
<feature type="region of interest" description="Disordered" evidence="5">
    <location>
        <begin position="71"/>
        <end position="105"/>
    </location>
</feature>
<evidence type="ECO:0000313" key="8">
    <source>
        <dbReference type="EMBL" id="NJQ01799.1"/>
    </source>
</evidence>
<feature type="region of interest" description="Disordered" evidence="5">
    <location>
        <begin position="1"/>
        <end position="55"/>
    </location>
</feature>
<dbReference type="PANTHER" id="PTHR23501">
    <property type="entry name" value="MAJOR FACILITATOR SUPERFAMILY"/>
    <property type="match status" value="1"/>
</dbReference>
<comment type="caution">
    <text evidence="8">The sequence shown here is derived from an EMBL/GenBank/DDBJ whole genome shotgun (WGS) entry which is preliminary data.</text>
</comment>
<keyword evidence="9" id="KW-1185">Reference proteome</keyword>